<dbReference type="Proteomes" id="UP000078419">
    <property type="component" value="Unassembled WGS sequence"/>
</dbReference>
<organism evidence="1 2">
    <name type="scientific">Anaplasma phagocytophilum</name>
    <name type="common">Ehrlichia phagocytophila</name>
    <dbReference type="NCBI Taxonomy" id="948"/>
    <lineage>
        <taxon>Bacteria</taxon>
        <taxon>Pseudomonadati</taxon>
        <taxon>Pseudomonadota</taxon>
        <taxon>Alphaproteobacteria</taxon>
        <taxon>Rickettsiales</taxon>
        <taxon>Anaplasmataceae</taxon>
        <taxon>Anaplasma</taxon>
        <taxon>phagocytophilum group</taxon>
    </lineage>
</organism>
<protein>
    <submittedName>
        <fullName evidence="1">Uncharacterized protein</fullName>
    </submittedName>
</protein>
<proteinExistence type="predicted"/>
<sequence>MMLLLGRLITLPLLLLRLLGRTLSSLLRLLIFLILRSVRRFVGRSWEEVLRRSIVNMRRRPTGIMARLEAE</sequence>
<dbReference type="EMBL" id="FLLR01000081">
    <property type="protein sequence ID" value="SBO14832.1"/>
    <property type="molecule type" value="Genomic_DNA"/>
</dbReference>
<evidence type="ECO:0000313" key="2">
    <source>
        <dbReference type="Proteomes" id="UP000078419"/>
    </source>
</evidence>
<evidence type="ECO:0000313" key="1">
    <source>
        <dbReference type="EMBL" id="SBO14832.1"/>
    </source>
</evidence>
<reference evidence="2" key="1">
    <citation type="submission" date="2016-03" db="EMBL/GenBank/DDBJ databases">
        <authorList>
            <person name="Loux Valentin"/>
        </authorList>
    </citation>
    <scope>NUCLEOTIDE SEQUENCE [LARGE SCALE GENOMIC DNA]</scope>
    <source>
        <strain evidence="2">C1</strain>
    </source>
</reference>
<accession>A0AA45ZHY5</accession>
<gene>
    <name evidence="1" type="ORF">ANAPC1_01203</name>
</gene>
<comment type="caution">
    <text evidence="1">The sequence shown here is derived from an EMBL/GenBank/DDBJ whole genome shotgun (WGS) entry which is preliminary data.</text>
</comment>
<name>A0AA45ZHY5_ANAPH</name>
<dbReference type="AlphaFoldDB" id="A0AA45ZHY5"/>